<evidence type="ECO:0000313" key="3">
    <source>
        <dbReference type="Proteomes" id="UP000191897"/>
    </source>
</evidence>
<feature type="domain" description="CdiA toxin EC869-like" evidence="1">
    <location>
        <begin position="1"/>
        <end position="32"/>
    </location>
</feature>
<dbReference type="Pfam" id="PF21111">
    <property type="entry name" value="CDI_toxin_EC869_like"/>
    <property type="match status" value="1"/>
</dbReference>
<dbReference type="EMBL" id="FBWC01000022">
    <property type="protein sequence ID" value="CUX48910.1"/>
    <property type="molecule type" value="Genomic_DNA"/>
</dbReference>
<dbReference type="GO" id="GO:0004530">
    <property type="term" value="F:deoxyribonuclease I activity"/>
    <property type="evidence" value="ECO:0007669"/>
    <property type="project" value="InterPro"/>
</dbReference>
<organism evidence="2 3">
    <name type="scientific">Agrobacterium tumefaciens str. Kerr 14</name>
    <dbReference type="NCBI Taxonomy" id="1183424"/>
    <lineage>
        <taxon>Bacteria</taxon>
        <taxon>Pseudomonadati</taxon>
        <taxon>Pseudomonadota</taxon>
        <taxon>Alphaproteobacteria</taxon>
        <taxon>Hyphomicrobiales</taxon>
        <taxon>Rhizobiaceae</taxon>
        <taxon>Rhizobium/Agrobacterium group</taxon>
        <taxon>Agrobacterium</taxon>
        <taxon>Agrobacterium tumefaciens complex</taxon>
    </lineage>
</organism>
<dbReference type="AlphaFoldDB" id="A0A1S7RAB5"/>
<gene>
    <name evidence="2" type="ORF">AGR4C_Lc120143</name>
</gene>
<accession>A0A1S7RAB5</accession>
<sequence length="35" mass="3719">MAVPQATTSAQWQQLQKAIEYGASKGVTVNLTGIK</sequence>
<evidence type="ECO:0000259" key="1">
    <source>
        <dbReference type="Pfam" id="PF21111"/>
    </source>
</evidence>
<evidence type="ECO:0000313" key="2">
    <source>
        <dbReference type="EMBL" id="CUX48910.1"/>
    </source>
</evidence>
<reference evidence="2 3" key="1">
    <citation type="submission" date="2016-01" db="EMBL/GenBank/DDBJ databases">
        <authorList>
            <person name="Oliw E.H."/>
        </authorList>
    </citation>
    <scope>NUCLEOTIDE SEQUENCE [LARGE SCALE GENOMIC DNA]</scope>
    <source>
        <strain evidence="2 3">Kerr 14</strain>
    </source>
</reference>
<protein>
    <recommendedName>
        <fullName evidence="1">CdiA toxin EC869-like domain-containing protein</fullName>
    </recommendedName>
</protein>
<dbReference type="Proteomes" id="UP000191897">
    <property type="component" value="Unassembled WGS sequence"/>
</dbReference>
<proteinExistence type="predicted"/>
<dbReference type="InterPro" id="IPR033799">
    <property type="entry name" value="CdiA_EC869-like"/>
</dbReference>
<name>A0A1S7RAB5_AGRTU</name>
<dbReference type="Gene3D" id="3.40.1350.110">
    <property type="match status" value="1"/>
</dbReference>